<proteinExistence type="inferred from homology"/>
<evidence type="ECO:0000256" key="1">
    <source>
        <dbReference type="ARBA" id="ARBA00006865"/>
    </source>
</evidence>
<evidence type="ECO:0000313" key="8">
    <source>
        <dbReference type="Proteomes" id="UP001155483"/>
    </source>
</evidence>
<protein>
    <submittedName>
        <fullName evidence="7">Family 16 glycosylhydrolase</fullName>
    </submittedName>
</protein>
<dbReference type="EMBL" id="JAOTIF010000007">
    <property type="protein sequence ID" value="MCU7549704.1"/>
    <property type="molecule type" value="Genomic_DNA"/>
</dbReference>
<accession>A0A9X2XP21</accession>
<comment type="caution">
    <text evidence="7">The sequence shown here is derived from an EMBL/GenBank/DDBJ whole genome shotgun (WGS) entry which is preliminary data.</text>
</comment>
<gene>
    <name evidence="7" type="ORF">OCK74_11300</name>
</gene>
<feature type="signal peptide" evidence="5">
    <location>
        <begin position="1"/>
        <end position="21"/>
    </location>
</feature>
<reference evidence="7" key="2">
    <citation type="submission" date="2023-04" db="EMBL/GenBank/DDBJ databases">
        <title>Paracnuella aquatica gen. nov., sp. nov., a member of the family Chitinophagaceae isolated from a hot spring.</title>
        <authorList>
            <person name="Wang C."/>
        </authorList>
    </citation>
    <scope>NUCLEOTIDE SEQUENCE</scope>
    <source>
        <strain evidence="7">LB-8</strain>
    </source>
</reference>
<dbReference type="InterPro" id="IPR013320">
    <property type="entry name" value="ConA-like_dom_sf"/>
</dbReference>
<dbReference type="GO" id="GO:0004553">
    <property type="term" value="F:hydrolase activity, hydrolyzing O-glycosyl compounds"/>
    <property type="evidence" value="ECO:0007669"/>
    <property type="project" value="InterPro"/>
</dbReference>
<dbReference type="Pfam" id="PF03160">
    <property type="entry name" value="Calx-beta"/>
    <property type="match status" value="1"/>
</dbReference>
<comment type="similarity">
    <text evidence="1">Belongs to the glycosyl hydrolase 16 family.</text>
</comment>
<organism evidence="7 8">
    <name type="scientific">Paraflavisolibacter caeni</name>
    <dbReference type="NCBI Taxonomy" id="2982496"/>
    <lineage>
        <taxon>Bacteria</taxon>
        <taxon>Pseudomonadati</taxon>
        <taxon>Bacteroidota</taxon>
        <taxon>Chitinophagia</taxon>
        <taxon>Chitinophagales</taxon>
        <taxon>Chitinophagaceae</taxon>
        <taxon>Paraflavisolibacter</taxon>
    </lineage>
</organism>
<dbReference type="PANTHER" id="PTHR10963">
    <property type="entry name" value="GLYCOSYL HYDROLASE-RELATED"/>
    <property type="match status" value="1"/>
</dbReference>
<dbReference type="InterPro" id="IPR003644">
    <property type="entry name" value="Calx_beta"/>
</dbReference>
<evidence type="ECO:0000313" key="7">
    <source>
        <dbReference type="EMBL" id="MCU7549704.1"/>
    </source>
</evidence>
<dbReference type="PANTHER" id="PTHR10963:SF55">
    <property type="entry name" value="GLYCOSIDE HYDROLASE FAMILY 16 PROTEIN"/>
    <property type="match status" value="1"/>
</dbReference>
<evidence type="ECO:0000259" key="6">
    <source>
        <dbReference type="PROSITE" id="PS51762"/>
    </source>
</evidence>
<feature type="chain" id="PRO_5040957633" evidence="5">
    <location>
        <begin position="22"/>
        <end position="401"/>
    </location>
</feature>
<keyword evidence="3" id="KW-0677">Repeat</keyword>
<dbReference type="Pfam" id="PF00722">
    <property type="entry name" value="Glyco_hydro_16"/>
    <property type="match status" value="1"/>
</dbReference>
<dbReference type="InterPro" id="IPR038081">
    <property type="entry name" value="CalX-like_sf"/>
</dbReference>
<keyword evidence="4" id="KW-0106">Calcium</keyword>
<dbReference type="PROSITE" id="PS51257">
    <property type="entry name" value="PROKAR_LIPOPROTEIN"/>
    <property type="match status" value="1"/>
</dbReference>
<dbReference type="Proteomes" id="UP001155483">
    <property type="component" value="Unassembled WGS sequence"/>
</dbReference>
<dbReference type="GO" id="GO:0005975">
    <property type="term" value="P:carbohydrate metabolic process"/>
    <property type="evidence" value="ECO:0007669"/>
    <property type="project" value="InterPro"/>
</dbReference>
<dbReference type="InterPro" id="IPR050546">
    <property type="entry name" value="Glycosyl_Hydrlase_16"/>
</dbReference>
<dbReference type="InterPro" id="IPR000757">
    <property type="entry name" value="Beta-glucanase-like"/>
</dbReference>
<dbReference type="CDD" id="cd08023">
    <property type="entry name" value="GH16_laminarinase_like"/>
    <property type="match status" value="1"/>
</dbReference>
<evidence type="ECO:0000256" key="3">
    <source>
        <dbReference type="ARBA" id="ARBA00022737"/>
    </source>
</evidence>
<dbReference type="GO" id="GO:0016020">
    <property type="term" value="C:membrane"/>
    <property type="evidence" value="ECO:0007669"/>
    <property type="project" value="InterPro"/>
</dbReference>
<evidence type="ECO:0000256" key="4">
    <source>
        <dbReference type="ARBA" id="ARBA00022837"/>
    </source>
</evidence>
<dbReference type="GO" id="GO:0007154">
    <property type="term" value="P:cell communication"/>
    <property type="evidence" value="ECO:0007669"/>
    <property type="project" value="InterPro"/>
</dbReference>
<keyword evidence="2 5" id="KW-0732">Signal</keyword>
<dbReference type="Gene3D" id="2.60.40.2030">
    <property type="match status" value="1"/>
</dbReference>
<dbReference type="SUPFAM" id="SSF141072">
    <property type="entry name" value="CalX-like"/>
    <property type="match status" value="1"/>
</dbReference>
<reference evidence="7" key="1">
    <citation type="submission" date="2022-09" db="EMBL/GenBank/DDBJ databases">
        <authorList>
            <person name="Yuan C."/>
            <person name="Ke Z."/>
        </authorList>
    </citation>
    <scope>NUCLEOTIDE SEQUENCE</scope>
    <source>
        <strain evidence="7">LB-8</strain>
    </source>
</reference>
<name>A0A9X2XP21_9BACT</name>
<dbReference type="Gene3D" id="2.60.120.200">
    <property type="match status" value="1"/>
</dbReference>
<dbReference type="SUPFAM" id="SSF49899">
    <property type="entry name" value="Concanavalin A-like lectins/glucanases"/>
    <property type="match status" value="1"/>
</dbReference>
<dbReference type="AlphaFoldDB" id="A0A9X2XP21"/>
<keyword evidence="8" id="KW-1185">Reference proteome</keyword>
<dbReference type="PROSITE" id="PS51762">
    <property type="entry name" value="GH16_2"/>
    <property type="match status" value="1"/>
</dbReference>
<feature type="domain" description="GH16" evidence="6">
    <location>
        <begin position="151"/>
        <end position="401"/>
    </location>
</feature>
<evidence type="ECO:0000256" key="5">
    <source>
        <dbReference type="SAM" id="SignalP"/>
    </source>
</evidence>
<sequence>MMLQKLADLLVMAVFSFLSLSCDKKDDNNPPTVVPVVRIENASVVRTTTTAVMHFNITLNKTANAPASVDYTLVDGTAIAAKDYSNASGTIHLPANQSTTEVAVQIKGDPTNTRQDNLEFTVQLSNPKGCTLGVASAKGTIITEDGTNFTTDNNGVTTPLTYPGYTLVWNDEFSGTTLDANIWNFETGNGSNGWGNNELEYYTNSTKNAFVSNGNLIIEARKESIGGFNYSSARLTTQNKKSFTYGRIDIRAKLPKGKGVWPALWMLGNNITSAGWPACGEIDIMELLGHEITKSYGTLHYGSSSATHGSKGTSFTLSSSSFYDQFHVFSMDWKQDQIKLYVDNNLFLTVNKSDVGTAPYPFNAPFFFIFNVAVGGNWPGSPDATTTFPQRMIVDYIRVFQ</sequence>
<evidence type="ECO:0000256" key="2">
    <source>
        <dbReference type="ARBA" id="ARBA00022729"/>
    </source>
</evidence>
<dbReference type="RefSeq" id="WP_279297144.1">
    <property type="nucleotide sequence ID" value="NZ_JAOTIF010000007.1"/>
</dbReference>